<dbReference type="PROSITE" id="PS50911">
    <property type="entry name" value="CHAP"/>
    <property type="match status" value="1"/>
</dbReference>
<dbReference type="Gene3D" id="3.90.1720.10">
    <property type="entry name" value="endopeptidase domain like (from Nostoc punctiforme)"/>
    <property type="match status" value="1"/>
</dbReference>
<feature type="signal peptide" evidence="1">
    <location>
        <begin position="1"/>
        <end position="29"/>
    </location>
</feature>
<dbReference type="InterPro" id="IPR038765">
    <property type="entry name" value="Papain-like_cys_pep_sf"/>
</dbReference>
<reference evidence="3 4" key="1">
    <citation type="submission" date="2019-03" db="EMBL/GenBank/DDBJ databases">
        <authorList>
            <person name="Kim M.K.M."/>
        </authorList>
    </citation>
    <scope>NUCLEOTIDE SEQUENCE [LARGE SCALE GENOMIC DNA]</scope>
    <source>
        <strain evidence="3 4">18JY15-6</strain>
    </source>
</reference>
<gene>
    <name evidence="3" type="ORF">EPD65_02535</name>
</gene>
<dbReference type="AlphaFoldDB" id="A0A4R1CHM6"/>
<evidence type="ECO:0000259" key="2">
    <source>
        <dbReference type="PROSITE" id="PS50911"/>
    </source>
</evidence>
<protein>
    <submittedName>
        <fullName evidence="3">CHAP domain-containing protein</fullName>
    </submittedName>
</protein>
<evidence type="ECO:0000313" key="4">
    <source>
        <dbReference type="Proteomes" id="UP000295453"/>
    </source>
</evidence>
<evidence type="ECO:0000313" key="3">
    <source>
        <dbReference type="EMBL" id="TCJ30933.1"/>
    </source>
</evidence>
<dbReference type="RefSeq" id="WP_131581581.1">
    <property type="nucleotide sequence ID" value="NZ_SJZJ01000002.1"/>
</dbReference>
<dbReference type="InterPro" id="IPR007921">
    <property type="entry name" value="CHAP_dom"/>
</dbReference>
<evidence type="ECO:0000256" key="1">
    <source>
        <dbReference type="SAM" id="SignalP"/>
    </source>
</evidence>
<dbReference type="EMBL" id="SJZJ01000002">
    <property type="protein sequence ID" value="TCJ30933.1"/>
    <property type="molecule type" value="Genomic_DNA"/>
</dbReference>
<proteinExistence type="predicted"/>
<sequence length="280" mass="29861">MHRIRTLAVTASVATVASLFAATAAPAQAATARNGVCETGEFCYSYNSDFAGSVSDHGATLGDYGTTTPSCYTFKTAGKAGYGQCIKNNAASVWNRTSQTIRVYYNSNYSGSYVDVASGAKKNLAGTALYNQNASHGPKPATTGTSYPATNNYPYKGATSGVDPWNFYKGQCTSWAAWAVRDRLGVAFSNSYKGQHWGNANHWDDAARAAGVPVYSTPKAGDVAVRNSGTYGHVAFVRAVNSDGSFVIEEYNHVSPNTYSTRRTTRGEGADQFSAFIRLK</sequence>
<comment type="caution">
    <text evidence="3">The sequence shown here is derived from an EMBL/GenBank/DDBJ whole genome shotgun (WGS) entry which is preliminary data.</text>
</comment>
<dbReference type="Pfam" id="PF05257">
    <property type="entry name" value="CHAP"/>
    <property type="match status" value="1"/>
</dbReference>
<feature type="domain" description="Peptidase C51" evidence="2">
    <location>
        <begin position="147"/>
        <end position="278"/>
    </location>
</feature>
<dbReference type="SUPFAM" id="SSF54001">
    <property type="entry name" value="Cysteine proteinases"/>
    <property type="match status" value="1"/>
</dbReference>
<name>A0A4R1CHM6_9ACTN</name>
<feature type="chain" id="PRO_5020378584" evidence="1">
    <location>
        <begin position="30"/>
        <end position="280"/>
    </location>
</feature>
<dbReference type="Proteomes" id="UP000295453">
    <property type="component" value="Unassembled WGS sequence"/>
</dbReference>
<dbReference type="OrthoDB" id="2677885at2"/>
<dbReference type="Pfam" id="PF03995">
    <property type="entry name" value="Inhibitor_I36"/>
    <property type="match status" value="1"/>
</dbReference>
<organism evidence="3 4">
    <name type="scientific">Nocardioides jejuensis</name>
    <dbReference type="NCBI Taxonomy" id="2502782"/>
    <lineage>
        <taxon>Bacteria</taxon>
        <taxon>Bacillati</taxon>
        <taxon>Actinomycetota</taxon>
        <taxon>Actinomycetes</taxon>
        <taxon>Propionibacteriales</taxon>
        <taxon>Nocardioidaceae</taxon>
        <taxon>Nocardioides</taxon>
    </lineage>
</organism>
<accession>A0A4R1CHM6</accession>
<keyword evidence="4" id="KW-1185">Reference proteome</keyword>
<keyword evidence="1" id="KW-0732">Signal</keyword>